<keyword evidence="8 11" id="KW-0411">Iron-sulfur</keyword>
<dbReference type="EMBL" id="CP136600">
    <property type="protein sequence ID" value="WOH37396.1"/>
    <property type="molecule type" value="Genomic_DNA"/>
</dbReference>
<dbReference type="InterPro" id="IPR005130">
    <property type="entry name" value="Ser_deHydtase-like_asu"/>
</dbReference>
<gene>
    <name evidence="14" type="ORF">RI844_18875</name>
</gene>
<evidence type="ECO:0000256" key="6">
    <source>
        <dbReference type="ARBA" id="ARBA00022723"/>
    </source>
</evidence>
<evidence type="ECO:0000256" key="8">
    <source>
        <dbReference type="ARBA" id="ARBA00023014"/>
    </source>
</evidence>
<comment type="cofactor">
    <cofactor evidence="1 11">
        <name>[4Fe-4S] cluster</name>
        <dbReference type="ChEBI" id="CHEBI:49883"/>
    </cofactor>
</comment>
<dbReference type="Gene3D" id="3.30.1330.90">
    <property type="entry name" value="D-3-phosphoglycerate dehydrogenase, domain 3"/>
    <property type="match status" value="1"/>
</dbReference>
<keyword evidence="4 11" id="KW-0312">Gluconeogenesis</keyword>
<evidence type="ECO:0000256" key="1">
    <source>
        <dbReference type="ARBA" id="ARBA00001966"/>
    </source>
</evidence>
<reference evidence="14 15" key="1">
    <citation type="submission" date="2023-09" db="EMBL/GenBank/DDBJ databases">
        <authorList>
            <person name="Qi X."/>
        </authorList>
    </citation>
    <scope>NUCLEOTIDE SEQUENCE [LARGE SCALE GENOMIC DNA]</scope>
    <source>
        <strain evidence="14 15">S1-1</strain>
    </source>
</reference>
<dbReference type="PANTHER" id="PTHR30182:SF1">
    <property type="entry name" value="L-SERINE DEHYDRATASE 1"/>
    <property type="match status" value="1"/>
</dbReference>
<keyword evidence="15" id="KW-1185">Reference proteome</keyword>
<evidence type="ECO:0000256" key="9">
    <source>
        <dbReference type="ARBA" id="ARBA00023239"/>
    </source>
</evidence>
<keyword evidence="9 11" id="KW-0456">Lyase</keyword>
<evidence type="ECO:0000256" key="11">
    <source>
        <dbReference type="RuleBase" id="RU366059"/>
    </source>
</evidence>
<keyword evidence="7 11" id="KW-0408">Iron</keyword>
<dbReference type="EC" id="4.3.1.17" evidence="11"/>
<evidence type="ECO:0000256" key="7">
    <source>
        <dbReference type="ARBA" id="ARBA00023004"/>
    </source>
</evidence>
<dbReference type="GO" id="GO:0003941">
    <property type="term" value="F:L-serine ammonia-lyase activity"/>
    <property type="evidence" value="ECO:0007669"/>
    <property type="project" value="UniProtKB-EC"/>
</dbReference>
<evidence type="ECO:0000256" key="3">
    <source>
        <dbReference type="ARBA" id="ARBA00008636"/>
    </source>
</evidence>
<dbReference type="InterPro" id="IPR005131">
    <property type="entry name" value="Ser_deHydtase_bsu"/>
</dbReference>
<dbReference type="Pfam" id="PF03313">
    <property type="entry name" value="SDH_alpha"/>
    <property type="match status" value="1"/>
</dbReference>
<dbReference type="Pfam" id="PF03315">
    <property type="entry name" value="SDH_beta"/>
    <property type="match status" value="1"/>
</dbReference>
<keyword evidence="6 11" id="KW-0479">Metal-binding</keyword>
<feature type="domain" description="Serine dehydratase-like alpha subunit" evidence="12">
    <location>
        <begin position="186"/>
        <end position="447"/>
    </location>
</feature>
<dbReference type="PANTHER" id="PTHR30182">
    <property type="entry name" value="L-SERINE DEHYDRATASE"/>
    <property type="match status" value="1"/>
</dbReference>
<sequence>MAHSIFDLFKIGVGPSSSHTVGPMVAGNRFVATLKQQDQLKHTTRVRIDLYGSLALTGRGHATDTACILGLMAETPNEVDPDNIQPYIEKVKDNNKLILAGERSIDFNMSDDLCFNFTKFLDQHANGMQICAYDEHKNTLLSRRYFSVGGGFVVDESELVQQENEQVCLPYSYDSARELLAICQQENKSIAEIMLTNEKKLGDADINNRILHIWRVMDSCIKRGINTPGTLPGSLKLKRRAHQMHQKLTDKNNTDNIDSLDWLNLFAMATNEENAAGGRVVTAPTNGAAGVIPAVLAWYLKFHSKDDDKAIIEFLATAAAIGLLYHRNASISAAEVGCQGEIGVACSMAAAGLAAVMGGTPLQVENAAEIGMEHNLGLTCDPIDGLVQVPCIERNTMGAVKAINASKLALQDDGTHHVHLDDVIATMHQTGLDMMSKYKETSLGGLAINVVAC</sequence>
<evidence type="ECO:0000313" key="15">
    <source>
        <dbReference type="Proteomes" id="UP001301442"/>
    </source>
</evidence>
<organism evidence="14 15">
    <name type="scientific">Thalassotalea fonticola</name>
    <dbReference type="NCBI Taxonomy" id="3065649"/>
    <lineage>
        <taxon>Bacteria</taxon>
        <taxon>Pseudomonadati</taxon>
        <taxon>Pseudomonadota</taxon>
        <taxon>Gammaproteobacteria</taxon>
        <taxon>Alteromonadales</taxon>
        <taxon>Colwelliaceae</taxon>
        <taxon>Thalassotalea</taxon>
    </lineage>
</organism>
<evidence type="ECO:0000313" key="14">
    <source>
        <dbReference type="EMBL" id="WOH37396.1"/>
    </source>
</evidence>
<evidence type="ECO:0000256" key="5">
    <source>
        <dbReference type="ARBA" id="ARBA00022485"/>
    </source>
</evidence>
<keyword evidence="5 11" id="KW-0004">4Fe-4S</keyword>
<evidence type="ECO:0000256" key="4">
    <source>
        <dbReference type="ARBA" id="ARBA00022432"/>
    </source>
</evidence>
<evidence type="ECO:0000256" key="10">
    <source>
        <dbReference type="ARBA" id="ARBA00049406"/>
    </source>
</evidence>
<proteinExistence type="inferred from homology"/>
<dbReference type="SUPFAM" id="SSF143548">
    <property type="entry name" value="Serine metabolism enzymes domain"/>
    <property type="match status" value="1"/>
</dbReference>
<evidence type="ECO:0000256" key="2">
    <source>
        <dbReference type="ARBA" id="ARBA00004742"/>
    </source>
</evidence>
<dbReference type="RefSeq" id="WP_348396186.1">
    <property type="nucleotide sequence ID" value="NZ_CP136600.1"/>
</dbReference>
<comment type="similarity">
    <text evidence="3 11">Belongs to the iron-sulfur dependent L-serine dehydratase family.</text>
</comment>
<evidence type="ECO:0000259" key="13">
    <source>
        <dbReference type="Pfam" id="PF03315"/>
    </source>
</evidence>
<name>A0ABZ0GNI8_9GAMM</name>
<comment type="catalytic activity">
    <reaction evidence="10 11">
        <text>L-serine = pyruvate + NH4(+)</text>
        <dbReference type="Rhea" id="RHEA:19169"/>
        <dbReference type="ChEBI" id="CHEBI:15361"/>
        <dbReference type="ChEBI" id="CHEBI:28938"/>
        <dbReference type="ChEBI" id="CHEBI:33384"/>
        <dbReference type="EC" id="4.3.1.17"/>
    </reaction>
</comment>
<protein>
    <recommendedName>
        <fullName evidence="11">L-serine dehydratase</fullName>
        <ecNumber evidence="11">4.3.1.17</ecNumber>
    </recommendedName>
</protein>
<dbReference type="InterPro" id="IPR051318">
    <property type="entry name" value="Fe-S_L-Ser"/>
</dbReference>
<accession>A0ABZ0GNI8</accession>
<dbReference type="InterPro" id="IPR018247">
    <property type="entry name" value="EF_Hand_1_Ca_BS"/>
</dbReference>
<dbReference type="NCBIfam" id="TIGR00720">
    <property type="entry name" value="sda_mono"/>
    <property type="match status" value="1"/>
</dbReference>
<dbReference type="InterPro" id="IPR029009">
    <property type="entry name" value="ASB_dom_sf"/>
</dbReference>
<dbReference type="PROSITE" id="PS00018">
    <property type="entry name" value="EF_HAND_1"/>
    <property type="match status" value="1"/>
</dbReference>
<dbReference type="InterPro" id="IPR004644">
    <property type="entry name" value="Fe-S_L-Ser_mono"/>
</dbReference>
<dbReference type="Proteomes" id="UP001301442">
    <property type="component" value="Chromosome"/>
</dbReference>
<comment type="pathway">
    <text evidence="2">Carbohydrate biosynthesis; gluconeogenesis.</text>
</comment>
<evidence type="ECO:0000259" key="12">
    <source>
        <dbReference type="Pfam" id="PF03313"/>
    </source>
</evidence>
<feature type="domain" description="Serine dehydratase beta chain" evidence="13">
    <location>
        <begin position="4"/>
        <end position="157"/>
    </location>
</feature>